<dbReference type="GO" id="GO:0051260">
    <property type="term" value="P:protein homooligomerization"/>
    <property type="evidence" value="ECO:0007669"/>
    <property type="project" value="InterPro"/>
</dbReference>
<dbReference type="OrthoDB" id="624114at2759"/>
<dbReference type="Proteomes" id="UP000663891">
    <property type="component" value="Unassembled WGS sequence"/>
</dbReference>
<evidence type="ECO:0000256" key="3">
    <source>
        <dbReference type="ARBA" id="ARBA00022792"/>
    </source>
</evidence>
<keyword evidence="4 8" id="KW-1133">Transmembrane helix</keyword>
<gene>
    <name evidence="10" type="ORF">VCS650_LOCUS19471</name>
</gene>
<dbReference type="Pfam" id="PF07766">
    <property type="entry name" value="LETM1_RBD"/>
    <property type="match status" value="1"/>
</dbReference>
<evidence type="ECO:0000313" key="10">
    <source>
        <dbReference type="EMBL" id="CAF1089356.1"/>
    </source>
</evidence>
<dbReference type="PANTHER" id="PTHR14009">
    <property type="entry name" value="LEUCINE ZIPPER-EF-HAND CONTAINING TRANSMEMBRANE PROTEIN"/>
    <property type="match status" value="1"/>
</dbReference>
<keyword evidence="3" id="KW-0999">Mitochondrion inner membrane</keyword>
<keyword evidence="2 8" id="KW-0812">Transmembrane</keyword>
<organism evidence="10 11">
    <name type="scientific">Adineta steineri</name>
    <dbReference type="NCBI Taxonomy" id="433720"/>
    <lineage>
        <taxon>Eukaryota</taxon>
        <taxon>Metazoa</taxon>
        <taxon>Spiralia</taxon>
        <taxon>Gnathifera</taxon>
        <taxon>Rotifera</taxon>
        <taxon>Eurotatoria</taxon>
        <taxon>Bdelloidea</taxon>
        <taxon>Adinetida</taxon>
        <taxon>Adinetidae</taxon>
        <taxon>Adineta</taxon>
    </lineage>
</organism>
<reference evidence="10" key="1">
    <citation type="submission" date="2021-02" db="EMBL/GenBank/DDBJ databases">
        <authorList>
            <person name="Nowell W R."/>
        </authorList>
    </citation>
    <scope>NUCLEOTIDE SEQUENCE</scope>
</reference>
<dbReference type="Pfam" id="PF02214">
    <property type="entry name" value="BTB_2"/>
    <property type="match status" value="1"/>
</dbReference>
<comment type="caution">
    <text evidence="10">The sequence shown here is derived from an EMBL/GenBank/DDBJ whole genome shotgun (WGS) entry which is preliminary data.</text>
</comment>
<evidence type="ECO:0000256" key="2">
    <source>
        <dbReference type="ARBA" id="ARBA00022692"/>
    </source>
</evidence>
<dbReference type="InterPro" id="IPR033122">
    <property type="entry name" value="LETM1-like_RBD"/>
</dbReference>
<keyword evidence="5 7" id="KW-0496">Mitochondrion</keyword>
<dbReference type="SUPFAM" id="SSF54695">
    <property type="entry name" value="POZ domain"/>
    <property type="match status" value="1"/>
</dbReference>
<proteinExistence type="predicted"/>
<dbReference type="PROSITE" id="PS51758">
    <property type="entry name" value="LETM1_RBD"/>
    <property type="match status" value="1"/>
</dbReference>
<dbReference type="InterPro" id="IPR003131">
    <property type="entry name" value="T1-type_BTB"/>
</dbReference>
<evidence type="ECO:0000256" key="5">
    <source>
        <dbReference type="ARBA" id="ARBA00023128"/>
    </source>
</evidence>
<evidence type="ECO:0000256" key="6">
    <source>
        <dbReference type="ARBA" id="ARBA00023136"/>
    </source>
</evidence>
<keyword evidence="6 8" id="KW-0472">Membrane</keyword>
<dbReference type="InterPro" id="IPR011333">
    <property type="entry name" value="SKP1/BTB/POZ_sf"/>
</dbReference>
<feature type="transmembrane region" description="Helical" evidence="8">
    <location>
        <begin position="50"/>
        <end position="73"/>
    </location>
</feature>
<comment type="subcellular location">
    <subcellularLocation>
        <location evidence="1">Mitochondrion inner membrane</location>
        <topology evidence="1">Single-pass membrane protein</topology>
    </subcellularLocation>
</comment>
<dbReference type="EMBL" id="CAJNON010000194">
    <property type="protein sequence ID" value="CAF1089356.1"/>
    <property type="molecule type" value="Genomic_DNA"/>
</dbReference>
<dbReference type="InterPro" id="IPR044202">
    <property type="entry name" value="LETM1/MDM38-like"/>
</dbReference>
<name>A0A814NEB4_9BILA</name>
<evidence type="ECO:0000256" key="4">
    <source>
        <dbReference type="ARBA" id="ARBA00022989"/>
    </source>
</evidence>
<evidence type="ECO:0000259" key="9">
    <source>
        <dbReference type="PROSITE" id="PS51758"/>
    </source>
</evidence>
<dbReference type="AlphaFoldDB" id="A0A814NEB4"/>
<dbReference type="Gene3D" id="3.30.710.10">
    <property type="entry name" value="Potassium Channel Kv1.1, Chain A"/>
    <property type="match status" value="1"/>
</dbReference>
<evidence type="ECO:0000256" key="8">
    <source>
        <dbReference type="SAM" id="Phobius"/>
    </source>
</evidence>
<dbReference type="GO" id="GO:0043022">
    <property type="term" value="F:ribosome binding"/>
    <property type="evidence" value="ECO:0007669"/>
    <property type="project" value="InterPro"/>
</dbReference>
<accession>A0A814NEB4</accession>
<evidence type="ECO:0000313" key="11">
    <source>
        <dbReference type="Proteomes" id="UP000663891"/>
    </source>
</evidence>
<evidence type="ECO:0000256" key="1">
    <source>
        <dbReference type="ARBA" id="ARBA00004434"/>
    </source>
</evidence>
<protein>
    <recommendedName>
        <fullName evidence="9">Letm1 RBD domain-containing protein</fullName>
    </recommendedName>
</protein>
<feature type="domain" description="Letm1 RBD" evidence="9">
    <location>
        <begin position="96"/>
        <end position="362"/>
    </location>
</feature>
<sequence>MIHELKHYYNGSKLLCTETKITFGLLQQVLNGHRLTRRERKQLTRTINDLFRVVPFSVFIIVPFMEFTLPIFLKLFPNMLPSTFKQINNNEENLKKFFQIKLEATQFLQDTIFKSQDISFNDMITIQFEEFLQKIHTSDNYPTINEIVEFSSRFSHKLTIDNLDRSQLTALCKLFNLSFNGPKHYLRYKLRLKLYRLKNDDKLILNEGITNLNIEELQAACHERGINSFDINNKSLQSQLQQWLDLHSDKSISPITILLILHKIKTKDTTVFQPIHVNASWLLLFDQQIILQTSSASIDDYTLTSEQMAVVKNRNVISSENIANTDDDHMRNLVIGHEQFDDLEDMEDMYESESSADDIIELNVGGQKMTTYRSTLTAVPNSSLALLFTKDPKDKTKLKIKHNKIKFFDHNPVQFAYLLDQLRSIKRMPKIPKHELNIVAPNADIKFNFSTMLF</sequence>
<dbReference type="PANTHER" id="PTHR14009:SF1">
    <property type="entry name" value="MITOCHONDRIAL PROTON_CALCIUM EXCHANGER PROTEIN"/>
    <property type="match status" value="1"/>
</dbReference>
<evidence type="ECO:0000256" key="7">
    <source>
        <dbReference type="PROSITE-ProRule" id="PRU01094"/>
    </source>
</evidence>
<dbReference type="GO" id="GO:0005743">
    <property type="term" value="C:mitochondrial inner membrane"/>
    <property type="evidence" value="ECO:0007669"/>
    <property type="project" value="UniProtKB-SubCell"/>
</dbReference>
<dbReference type="GO" id="GO:0030003">
    <property type="term" value="P:intracellular monoatomic cation homeostasis"/>
    <property type="evidence" value="ECO:0007669"/>
    <property type="project" value="TreeGrafter"/>
</dbReference>